<dbReference type="PIRSF" id="PIRSF007010">
    <property type="entry name" value="UCP007010"/>
    <property type="match status" value="1"/>
</dbReference>
<keyword evidence="4" id="KW-1185">Reference proteome</keyword>
<dbReference type="OrthoDB" id="5891336at2"/>
<reference evidence="4" key="1">
    <citation type="submission" date="2014-09" db="EMBL/GenBank/DDBJ databases">
        <authorList>
            <person name="Hjerde E."/>
        </authorList>
    </citation>
    <scope>NUCLEOTIDE SEQUENCE [LARGE SCALE GENOMIC DNA]</scope>
    <source>
        <strain evidence="4">06/09/139</strain>
    </source>
</reference>
<dbReference type="EMBL" id="LN554846">
    <property type="protein sequence ID" value="CED71108.1"/>
    <property type="molecule type" value="Genomic_DNA"/>
</dbReference>
<name>A0A090IP68_9GAMM</name>
<dbReference type="AlphaFoldDB" id="A0A090IP68"/>
<dbReference type="Proteomes" id="UP000032427">
    <property type="component" value="Chromosome 1"/>
</dbReference>
<accession>A0A090IP68</accession>
<sequence>MKKLILTALSTLLLSGCASNEQQQEIEMLADYRASILSSTLPLEIGSLTLLQVKERQGVVEMVFLDSGNGDTNTNQIIETSITTYCNDNEIRPVLEKGVAYRYLIRNSRGQKQNDILVTEQSCLAREAIDVTK</sequence>
<dbReference type="Gene3D" id="3.30.300.250">
    <property type="match status" value="1"/>
</dbReference>
<evidence type="ECO:0000313" key="3">
    <source>
        <dbReference type="EMBL" id="CED71108.1"/>
    </source>
</evidence>
<dbReference type="PATRIC" id="fig|80852.17.peg.1039"/>
<dbReference type="STRING" id="80852.AWOD_I_1018"/>
<dbReference type="KEGG" id="awd:AWOD_I_1018"/>
<dbReference type="PROSITE" id="PS51257">
    <property type="entry name" value="PROKAR_LIPOPROTEIN"/>
    <property type="match status" value="1"/>
</dbReference>
<dbReference type="HOGENOM" id="CLU_158039_0_0_6"/>
<protein>
    <recommendedName>
        <fullName evidence="1">Type IV secretion system putative lipoprotein virB7</fullName>
    </recommendedName>
</protein>
<gene>
    <name evidence="3" type="ORF">AWOD_I_1018</name>
</gene>
<evidence type="ECO:0000256" key="1">
    <source>
        <dbReference type="ARBA" id="ARBA00017922"/>
    </source>
</evidence>
<keyword evidence="2" id="KW-0732">Signal</keyword>
<evidence type="ECO:0000313" key="4">
    <source>
        <dbReference type="Proteomes" id="UP000032427"/>
    </source>
</evidence>
<proteinExistence type="predicted"/>
<evidence type="ECO:0000256" key="2">
    <source>
        <dbReference type="ARBA" id="ARBA00022729"/>
    </source>
</evidence>
<dbReference type="InterPro" id="IPR016502">
    <property type="entry name" value="T2SSS_2"/>
</dbReference>
<dbReference type="Pfam" id="PF08139">
    <property type="entry name" value="LPAM_1"/>
    <property type="match status" value="1"/>
</dbReference>
<dbReference type="GeneID" id="28540584"/>
<keyword evidence="3" id="KW-0449">Lipoprotein</keyword>
<dbReference type="InterPro" id="IPR012640">
    <property type="entry name" value="Membr_lipoprot_lipid_attach_CS"/>
</dbReference>
<dbReference type="Pfam" id="PF16549">
    <property type="entry name" value="T2SSS_2"/>
    <property type="match status" value="1"/>
</dbReference>
<organism evidence="3 4">
    <name type="scientific">Aliivibrio wodanis</name>
    <dbReference type="NCBI Taxonomy" id="80852"/>
    <lineage>
        <taxon>Bacteria</taxon>
        <taxon>Pseudomonadati</taxon>
        <taxon>Pseudomonadota</taxon>
        <taxon>Gammaproteobacteria</taxon>
        <taxon>Vibrionales</taxon>
        <taxon>Vibrionaceae</taxon>
        <taxon>Aliivibrio</taxon>
    </lineage>
</organism>